<protein>
    <submittedName>
        <fullName evidence="2">Uncharacterized protein</fullName>
    </submittedName>
</protein>
<reference evidence="3 5" key="2">
    <citation type="submission" date="2019-03" db="EMBL/GenBank/DDBJ databases">
        <title>Genomics of glacier-inhabiting Cryobacterium strains.</title>
        <authorList>
            <person name="Liu Q."/>
            <person name="Xin Y.-H."/>
        </authorList>
    </citation>
    <scope>NUCLEOTIDE SEQUENCE [LARGE SCALE GENOMIC DNA]</scope>
    <source>
        <strain evidence="3 5">Hh8</strain>
    </source>
</reference>
<dbReference type="Proteomes" id="UP000298252">
    <property type="component" value="Unassembled WGS sequence"/>
</dbReference>
<evidence type="ECO:0000313" key="5">
    <source>
        <dbReference type="Proteomes" id="UP000298252"/>
    </source>
</evidence>
<feature type="transmembrane region" description="Helical" evidence="1">
    <location>
        <begin position="12"/>
        <end position="32"/>
    </location>
</feature>
<dbReference type="EMBL" id="FNIB01000004">
    <property type="protein sequence ID" value="SDN15744.1"/>
    <property type="molecule type" value="Genomic_DNA"/>
</dbReference>
<dbReference type="Proteomes" id="UP000199639">
    <property type="component" value="Unassembled WGS sequence"/>
</dbReference>
<keyword evidence="5" id="KW-1185">Reference proteome</keyword>
<keyword evidence="1" id="KW-0812">Transmembrane</keyword>
<keyword evidence="1" id="KW-0472">Membrane</keyword>
<organism evidence="2 4">
    <name type="scientific">Cryobacterium flavum</name>
    <dbReference type="NCBI Taxonomy" id="1424659"/>
    <lineage>
        <taxon>Bacteria</taxon>
        <taxon>Bacillati</taxon>
        <taxon>Actinomycetota</taxon>
        <taxon>Actinomycetes</taxon>
        <taxon>Micrococcales</taxon>
        <taxon>Microbacteriaceae</taxon>
        <taxon>Cryobacterium</taxon>
    </lineage>
</organism>
<evidence type="ECO:0000313" key="2">
    <source>
        <dbReference type="EMBL" id="SDN15744.1"/>
    </source>
</evidence>
<sequence length="63" mass="6956">MSTAQINPSQRWIWFFGIVYSVVILGIGLWVSLVTSEWIAILCAVGLVLVPIGGVAMRSRRSH</sequence>
<evidence type="ECO:0000256" key="1">
    <source>
        <dbReference type="SAM" id="Phobius"/>
    </source>
</evidence>
<feature type="transmembrane region" description="Helical" evidence="1">
    <location>
        <begin position="38"/>
        <end position="57"/>
    </location>
</feature>
<dbReference type="AlphaFoldDB" id="A0A4R8UY12"/>
<dbReference type="EMBL" id="SOFD01000035">
    <property type="protein sequence ID" value="TFB74430.1"/>
    <property type="molecule type" value="Genomic_DNA"/>
</dbReference>
<evidence type="ECO:0000313" key="3">
    <source>
        <dbReference type="EMBL" id="TFB74430.1"/>
    </source>
</evidence>
<dbReference type="STRING" id="1424659.SAMN05216368_10435"/>
<gene>
    <name evidence="3" type="ORF">E3O21_13680</name>
    <name evidence="2" type="ORF">SAMN05216368_10435</name>
</gene>
<proteinExistence type="predicted"/>
<accession>A0A4R8UY12</accession>
<keyword evidence="1" id="KW-1133">Transmembrane helix</keyword>
<reference evidence="2 4" key="1">
    <citation type="submission" date="2016-10" db="EMBL/GenBank/DDBJ databases">
        <authorList>
            <person name="Varghese N."/>
            <person name="Submissions S."/>
        </authorList>
    </citation>
    <scope>NUCLEOTIDE SEQUENCE [LARGE SCALE GENOMIC DNA]</scope>
    <source>
        <strain evidence="2 4">CGMCC 1.11215</strain>
    </source>
</reference>
<name>A0A4R8UY12_9MICO</name>
<evidence type="ECO:0000313" key="4">
    <source>
        <dbReference type="Proteomes" id="UP000199639"/>
    </source>
</evidence>
<dbReference type="RefSeq" id="WP_092339916.1">
    <property type="nucleotide sequence ID" value="NZ_FNIB01000004.1"/>
</dbReference>